<name>A0A9J7HUQ3_BRAFL</name>
<dbReference type="Pfam" id="PF00531">
    <property type="entry name" value="Death"/>
    <property type="match status" value="1"/>
</dbReference>
<dbReference type="RefSeq" id="XP_035664409.1">
    <property type="nucleotide sequence ID" value="XM_035808516.1"/>
</dbReference>
<feature type="compositionally biased region" description="Polar residues" evidence="1">
    <location>
        <begin position="829"/>
        <end position="844"/>
    </location>
</feature>
<evidence type="ECO:0000259" key="2">
    <source>
        <dbReference type="PROSITE" id="PS50017"/>
    </source>
</evidence>
<feature type="region of interest" description="Disordered" evidence="1">
    <location>
        <begin position="610"/>
        <end position="846"/>
    </location>
</feature>
<sequence length="1464" mass="161128">MSDDSDVDSQNSDVDDTYDADTSSQGSRGSSRDDEKSAGELENNLGDEIKTPDDADKEEHNHDSRKGSDAGSTSDRAKVEEDDDPGSTLSETGSVKTTERDSRAGSVMSANGRTRAAREGDSVRPSSASSRESGKNSKLEDSQMETHEGRSEGGSENEDPDSCDDSEDDEEEEEAEVEGEDDGEKTPVPPLEINIFSGSSFDAEGDEGTGPSRQGSMASMSAEGERSSAASGSMSLRPPSSESDRRFLEVCPTFQTGSGVGYTNRTASQSDDSERSQSATQDNDGEEIQERAVIEEDLKKQRPSSGKSETASLQPRPPSAESKDRKRRRKSGSKTSLRSDGEMSSRAFSVSEDNAASPRPSSGRSTSSRKDNRPGSVASGHVSIQSLPVKGNVERPTFNRPKSADIRGRNAKMDRSEENTDGENDTISLHDKRLKESEKKTAGDIDDTETRQSRRSLHSAKSNKSFRSIASTRLDYLAELADIKEKLEGKTADWEGLTEDNLEGFLEDLRELYGRTTAVLRNSHRDSICLMERIVQVRKLLKETRRKLRDETSDRSLSSLDEKDPGPSQQLTQTVQQARATLARAVAEAAEAERSAAAAEVAAAEAAAAAGRTMAAPETETKNTEESEELAPAQGDDVTDKAVEDAQEKETTMATEEGETEKTESEEKVENGETEGKEEDIKDTKEEEQTEESEEGAKAETDDTPDAESTGNEEGTGEREQPPDETADAATEERKVSEEEEVSEEQKATEEENETQDADKQGKEEAKETTEGSEEKTERKASKLEDIKEVDDSEKAEEQEEKQESGKTENRTSPTPPPPTARRRSEPTISQAPSPRGNQGSSQAMLRRGSLMDVRLRQAERTQRDAMKDPNNWPMEALQVENLDGESEVGCLIRATSDVLDSPPSPISASYLHHLSHLTVGSNEELVSEVVDLQPRGHTLPGPLIVAVPYPVSARVGSREVIVKTSQDGEKWRAIPTFNPEANYRERKGVFFAEVNVKQLGMFAVLSRPAREKIHVPTKGGLFKAPQDQRVSFKYAKEGVKTPLMLTLEIQPVSMSVVADVKSREKTCEGLISCSPIVRMSHSVNIHTRDSPPITVTVPVPPNPSRAAAEESNTSSRRPKTAFEGGRSSDAASRPMSAFSLGTRSSSAQDDDDTLRLMTWEEGGWLVHDDVELTERKGDLVAFELKVVLQRFIILRLKTGSHYSPEKVVRALEKSLRTKRAACIARHRADDPQSLVFKCVPAADSNKTLRALEDSGYVGPPDASSDVLLTEGQLIYMRLLGNITEADDSSKEELRLPFHCHVHKSVRLKVKEQDEFANHSYDEYRGQVKFFLRENNEHDGKETSLCKLPVSLPKKERPRPRPPSSYRKLIEVPGPLGTDGLNHLAREMGEDWDVVAGYLKVKHSRVQAIKRNYPGDIKQQAFDMLYTWRNSMPRHCDKVGVLYKALRKSDRGDLAEKLRAQTAA</sequence>
<feature type="compositionally biased region" description="Polar residues" evidence="1">
    <location>
        <begin position="87"/>
        <end position="96"/>
    </location>
</feature>
<proteinExistence type="predicted"/>
<dbReference type="SMART" id="SM00005">
    <property type="entry name" value="DEATH"/>
    <property type="match status" value="1"/>
</dbReference>
<feature type="compositionally biased region" description="Polar residues" evidence="1">
    <location>
        <begin position="253"/>
        <end position="282"/>
    </location>
</feature>
<feature type="compositionally biased region" description="Basic and acidic residues" evidence="1">
    <location>
        <begin position="47"/>
        <end position="68"/>
    </location>
</feature>
<accession>A0A9J7HUQ3</accession>
<dbReference type="SUPFAM" id="SSF47986">
    <property type="entry name" value="DEATH domain"/>
    <property type="match status" value="1"/>
</dbReference>
<feature type="region of interest" description="Disordered" evidence="1">
    <location>
        <begin position="1"/>
        <end position="464"/>
    </location>
</feature>
<feature type="compositionally biased region" description="Acidic residues" evidence="1">
    <location>
        <begin position="1"/>
        <end position="19"/>
    </location>
</feature>
<gene>
    <name evidence="4" type="primary">LOC118407943</name>
</gene>
<feature type="compositionally biased region" description="Basic and acidic residues" evidence="1">
    <location>
        <begin position="660"/>
        <end position="687"/>
    </location>
</feature>
<evidence type="ECO:0000256" key="1">
    <source>
        <dbReference type="SAM" id="MobiDB-lite"/>
    </source>
</evidence>
<feature type="domain" description="Death" evidence="2">
    <location>
        <begin position="1384"/>
        <end position="1462"/>
    </location>
</feature>
<dbReference type="Gene3D" id="2.60.220.30">
    <property type="match status" value="2"/>
</dbReference>
<evidence type="ECO:0000313" key="4">
    <source>
        <dbReference type="RefSeq" id="XP_035664409.1"/>
    </source>
</evidence>
<evidence type="ECO:0000313" key="3">
    <source>
        <dbReference type="Proteomes" id="UP000001554"/>
    </source>
</evidence>
<feature type="compositionally biased region" description="Low complexity" evidence="1">
    <location>
        <begin position="357"/>
        <end position="366"/>
    </location>
</feature>
<dbReference type="PANTHER" id="PTHR48232">
    <property type="entry name" value="INSULIN RECEPTOR SUBSTRATE HOMOLOG"/>
    <property type="match status" value="1"/>
</dbReference>
<feature type="compositionally biased region" description="Acidic residues" evidence="1">
    <location>
        <begin position="788"/>
        <end position="801"/>
    </location>
</feature>
<feature type="compositionally biased region" description="Basic and acidic residues" evidence="1">
    <location>
        <begin position="402"/>
        <end position="418"/>
    </location>
</feature>
<feature type="compositionally biased region" description="Basic and acidic residues" evidence="1">
    <location>
        <begin position="288"/>
        <end position="300"/>
    </location>
</feature>
<feature type="region of interest" description="Disordered" evidence="1">
    <location>
        <begin position="546"/>
        <end position="575"/>
    </location>
</feature>
<dbReference type="GO" id="GO:0007165">
    <property type="term" value="P:signal transduction"/>
    <property type="evidence" value="ECO:0007669"/>
    <property type="project" value="InterPro"/>
</dbReference>
<feature type="compositionally biased region" description="Basic and acidic residues" evidence="1">
    <location>
        <begin position="132"/>
        <end position="153"/>
    </location>
</feature>
<keyword evidence="3" id="KW-1185">Reference proteome</keyword>
<feature type="compositionally biased region" description="Basic and acidic residues" evidence="1">
    <location>
        <begin position="30"/>
        <end position="39"/>
    </location>
</feature>
<feature type="compositionally biased region" description="Basic and acidic residues" evidence="1">
    <location>
        <begin position="638"/>
        <end position="651"/>
    </location>
</feature>
<feature type="compositionally biased region" description="Acidic residues" evidence="1">
    <location>
        <begin position="155"/>
        <end position="183"/>
    </location>
</feature>
<dbReference type="PROSITE" id="PS50017">
    <property type="entry name" value="DEATH_DOMAIN"/>
    <property type="match status" value="1"/>
</dbReference>
<feature type="compositionally biased region" description="Low complexity" evidence="1">
    <location>
        <begin position="216"/>
        <end position="235"/>
    </location>
</feature>
<feature type="compositionally biased region" description="Basic and acidic residues" evidence="1">
    <location>
        <begin position="428"/>
        <end position="452"/>
    </location>
</feature>
<dbReference type="OrthoDB" id="10056777at2759"/>
<dbReference type="KEGG" id="bfo:118407943"/>
<feature type="compositionally biased region" description="Polar residues" evidence="1">
    <location>
        <begin position="303"/>
        <end position="313"/>
    </location>
</feature>
<dbReference type="InterPro" id="IPR011029">
    <property type="entry name" value="DEATH-like_dom_sf"/>
</dbReference>
<reference evidence="4" key="1">
    <citation type="submission" date="2025-08" db="UniProtKB">
        <authorList>
            <consortium name="RefSeq"/>
        </authorList>
    </citation>
    <scope>IDENTIFICATION</scope>
    <source>
        <strain evidence="4">S238N-H82</strain>
        <tissue evidence="4">Testes</tissue>
    </source>
</reference>
<protein>
    <submittedName>
        <fullName evidence="4">Dentin sialophosphoprotein-like</fullName>
    </submittedName>
</protein>
<feature type="compositionally biased region" description="Basic and acidic residues" evidence="1">
    <location>
        <begin position="546"/>
        <end position="565"/>
    </location>
</feature>
<feature type="region of interest" description="Disordered" evidence="1">
    <location>
        <begin position="1086"/>
        <end position="1152"/>
    </location>
</feature>
<dbReference type="GeneID" id="118407943"/>
<dbReference type="Proteomes" id="UP000001554">
    <property type="component" value="Unplaced"/>
</dbReference>
<dbReference type="InterPro" id="IPR000488">
    <property type="entry name" value="Death_dom"/>
</dbReference>
<dbReference type="Gene3D" id="1.10.533.10">
    <property type="entry name" value="Death Domain, Fas"/>
    <property type="match status" value="1"/>
</dbReference>
<organism evidence="3 4">
    <name type="scientific">Branchiostoma floridae</name>
    <name type="common">Florida lancelet</name>
    <name type="synonym">Amphioxus</name>
    <dbReference type="NCBI Taxonomy" id="7739"/>
    <lineage>
        <taxon>Eukaryota</taxon>
        <taxon>Metazoa</taxon>
        <taxon>Chordata</taxon>
        <taxon>Cephalochordata</taxon>
        <taxon>Leptocardii</taxon>
        <taxon>Amphioxiformes</taxon>
        <taxon>Branchiostomatidae</taxon>
        <taxon>Branchiostoma</taxon>
    </lineage>
</organism>
<dbReference type="PANTHER" id="PTHR48232:SF1">
    <property type="entry name" value="IRS-TYPE PTB DOMAIN-CONTAINING PROTEIN"/>
    <property type="match status" value="1"/>
</dbReference>
<feature type="compositionally biased region" description="Basic and acidic residues" evidence="1">
    <location>
        <begin position="757"/>
        <end position="787"/>
    </location>
</feature>